<evidence type="ECO:0000313" key="9">
    <source>
        <dbReference type="EMBL" id="CAD9366768.1"/>
    </source>
</evidence>
<proteinExistence type="inferred from homology"/>
<dbReference type="Pfam" id="PF01053">
    <property type="entry name" value="Cys_Met_Meta_PP"/>
    <property type="match status" value="1"/>
</dbReference>
<dbReference type="FunFam" id="3.40.640.10:FF:000046">
    <property type="entry name" value="Cystathionine gamma-lyase"/>
    <property type="match status" value="1"/>
</dbReference>
<name>A0A7S2F0D0_9DINO</name>
<comment type="cofactor">
    <cofactor evidence="1 8">
        <name>pyridoxal 5'-phosphate</name>
        <dbReference type="ChEBI" id="CHEBI:597326"/>
    </cofactor>
</comment>
<sequence length="420" mass="45197">MLRAVKVAQTAARPGLAAARRFAAAKSGTWMEGPLALETDLVHAAVSPEVKSGAILTPLFLSTTFVQDSVEDYLKKGYSYSRTNNPTVTALESKLAVLENGAGACAFGTGMAATTSAISATMKAGDHCIITDCSYGGTNRSCREFFTPLGMEFTFTDFRDVDNIRKAVKPNTKLIFSETPANPLLSLCDIEAISKIAKEAGAKHVVDATFATPVICRPLDHGADMVIQSLTKYYEGHNILTGGAVISKDKELADKVKWVQNVHGNIMNPFAAFIVLQTTKTMALRVKQQSATALAIAQFLETHPKVTKVVYPGLASHPQKALADKYHRNNLHGGMLWFDIVGGSEAGTKLMNNVQRPWSLCENLGATESIITACAVMTHANMLKEDRLKVGITDGFIRISCGIEDTADLIKALKEGLDSI</sequence>
<dbReference type="Gene3D" id="3.90.1150.10">
    <property type="entry name" value="Aspartate Aminotransferase, domain 1"/>
    <property type="match status" value="1"/>
</dbReference>
<dbReference type="EMBL" id="HBGQ01005953">
    <property type="protein sequence ID" value="CAD9366768.1"/>
    <property type="molecule type" value="Transcribed_RNA"/>
</dbReference>
<dbReference type="PANTHER" id="PTHR11808:SF80">
    <property type="entry name" value="CYSTATHIONINE GAMMA-LYASE"/>
    <property type="match status" value="1"/>
</dbReference>
<keyword evidence="2 7" id="KW-0663">Pyridoxal phosphate</keyword>
<evidence type="ECO:0000256" key="5">
    <source>
        <dbReference type="ARBA" id="ARBA00093261"/>
    </source>
</evidence>
<evidence type="ECO:0000256" key="7">
    <source>
        <dbReference type="PIRSR" id="PIRSR001434-2"/>
    </source>
</evidence>
<comment type="catalytic activity">
    <reaction evidence="4">
        <text>O-succinyl-L-homoserine + L-cysteine = L,L-cystathionine + succinate + H(+)</text>
        <dbReference type="Rhea" id="RHEA:20397"/>
        <dbReference type="ChEBI" id="CHEBI:15378"/>
        <dbReference type="ChEBI" id="CHEBI:30031"/>
        <dbReference type="ChEBI" id="CHEBI:35235"/>
        <dbReference type="ChEBI" id="CHEBI:57661"/>
        <dbReference type="ChEBI" id="CHEBI:58161"/>
    </reaction>
</comment>
<dbReference type="GO" id="GO:0005737">
    <property type="term" value="C:cytoplasm"/>
    <property type="evidence" value="ECO:0007669"/>
    <property type="project" value="TreeGrafter"/>
</dbReference>
<comment type="pathway">
    <text evidence="3">Amino-acid biosynthesis; L-methionine biosynthesis via de novo pathway; L-cystathionine from O-succinyl-L-homoserine: step 1/1.</text>
</comment>
<evidence type="ECO:0000256" key="1">
    <source>
        <dbReference type="ARBA" id="ARBA00001933"/>
    </source>
</evidence>
<evidence type="ECO:0000256" key="6">
    <source>
        <dbReference type="ARBA" id="ARBA00093596"/>
    </source>
</evidence>
<dbReference type="GO" id="GO:0030170">
    <property type="term" value="F:pyridoxal phosphate binding"/>
    <property type="evidence" value="ECO:0007669"/>
    <property type="project" value="InterPro"/>
</dbReference>
<dbReference type="PANTHER" id="PTHR11808">
    <property type="entry name" value="TRANS-SULFURATION ENZYME FAMILY MEMBER"/>
    <property type="match status" value="1"/>
</dbReference>
<dbReference type="SUPFAM" id="SSF53383">
    <property type="entry name" value="PLP-dependent transferases"/>
    <property type="match status" value="1"/>
</dbReference>
<comment type="catalytic activity">
    <reaction evidence="5">
        <text>O-phospho-L-homoserine + L-cysteine = L,L-cystathionine + phosphate</text>
        <dbReference type="Rhea" id="RHEA:80891"/>
        <dbReference type="ChEBI" id="CHEBI:35235"/>
        <dbReference type="ChEBI" id="CHEBI:43474"/>
        <dbReference type="ChEBI" id="CHEBI:57590"/>
        <dbReference type="ChEBI" id="CHEBI:58161"/>
        <dbReference type="EC" id="2.5.1.160"/>
    </reaction>
</comment>
<dbReference type="GO" id="GO:0019346">
    <property type="term" value="P:transsulfuration"/>
    <property type="evidence" value="ECO:0007669"/>
    <property type="project" value="InterPro"/>
</dbReference>
<reference evidence="9" key="1">
    <citation type="submission" date="2021-01" db="EMBL/GenBank/DDBJ databases">
        <authorList>
            <person name="Corre E."/>
            <person name="Pelletier E."/>
            <person name="Niang G."/>
            <person name="Scheremetjew M."/>
            <person name="Finn R."/>
            <person name="Kale V."/>
            <person name="Holt S."/>
            <person name="Cochrane G."/>
            <person name="Meng A."/>
            <person name="Brown T."/>
            <person name="Cohen L."/>
        </authorList>
    </citation>
    <scope>NUCLEOTIDE SEQUENCE</scope>
    <source>
        <strain evidence="9">CCMP2222</strain>
    </source>
</reference>
<evidence type="ECO:0000256" key="8">
    <source>
        <dbReference type="RuleBase" id="RU362118"/>
    </source>
</evidence>
<accession>A0A7S2F0D0</accession>
<dbReference type="FunFam" id="3.90.1150.10:FF:000033">
    <property type="entry name" value="Cystathionine gamma-synthase"/>
    <property type="match status" value="1"/>
</dbReference>
<dbReference type="Gene3D" id="3.40.640.10">
    <property type="entry name" value="Type I PLP-dependent aspartate aminotransferase-like (Major domain)"/>
    <property type="match status" value="1"/>
</dbReference>
<dbReference type="CDD" id="cd00614">
    <property type="entry name" value="CGS_like"/>
    <property type="match status" value="1"/>
</dbReference>
<feature type="modified residue" description="N6-(pyridoxal phosphate)lysine" evidence="7">
    <location>
        <position position="232"/>
    </location>
</feature>
<dbReference type="GO" id="GO:0016846">
    <property type="term" value="F:carbon-sulfur lyase activity"/>
    <property type="evidence" value="ECO:0007669"/>
    <property type="project" value="TreeGrafter"/>
</dbReference>
<dbReference type="InterPro" id="IPR015421">
    <property type="entry name" value="PyrdxlP-dep_Trfase_major"/>
</dbReference>
<evidence type="ECO:0000256" key="2">
    <source>
        <dbReference type="ARBA" id="ARBA00022898"/>
    </source>
</evidence>
<protein>
    <recommendedName>
        <fullName evidence="6">plant cystathionine gamma-synthase</fullName>
        <ecNumber evidence="6">2.5.1.160</ecNumber>
    </recommendedName>
</protein>
<evidence type="ECO:0000256" key="4">
    <source>
        <dbReference type="ARBA" id="ARBA00093222"/>
    </source>
</evidence>
<gene>
    <name evidence="9" type="ORF">AAND1436_LOCUS3023</name>
</gene>
<dbReference type="EC" id="2.5.1.160" evidence="6"/>
<dbReference type="InterPro" id="IPR015422">
    <property type="entry name" value="PyrdxlP-dep_Trfase_small"/>
</dbReference>
<comment type="similarity">
    <text evidence="8">Belongs to the trans-sulfuration enzymes family.</text>
</comment>
<dbReference type="PIRSF" id="PIRSF001434">
    <property type="entry name" value="CGS"/>
    <property type="match status" value="1"/>
</dbReference>
<organism evidence="9">
    <name type="scientific">Alexandrium andersonii</name>
    <dbReference type="NCBI Taxonomy" id="327968"/>
    <lineage>
        <taxon>Eukaryota</taxon>
        <taxon>Sar</taxon>
        <taxon>Alveolata</taxon>
        <taxon>Dinophyceae</taxon>
        <taxon>Gonyaulacales</taxon>
        <taxon>Pyrocystaceae</taxon>
        <taxon>Alexandrium</taxon>
    </lineage>
</organism>
<dbReference type="InterPro" id="IPR015424">
    <property type="entry name" value="PyrdxlP-dep_Trfase"/>
</dbReference>
<evidence type="ECO:0000256" key="3">
    <source>
        <dbReference type="ARBA" id="ARBA00060510"/>
    </source>
</evidence>
<dbReference type="AlphaFoldDB" id="A0A7S2F0D0"/>
<dbReference type="InterPro" id="IPR000277">
    <property type="entry name" value="Cys/Met-Metab_PyrdxlP-dep_enz"/>
</dbReference>
<dbReference type="GO" id="GO:0009086">
    <property type="term" value="P:methionine biosynthetic process"/>
    <property type="evidence" value="ECO:0007669"/>
    <property type="project" value="UniProtKB-ARBA"/>
</dbReference>